<gene>
    <name evidence="3" type="ORF">F7O44_01970</name>
</gene>
<comment type="caution">
    <text evidence="3">The sequence shown here is derived from an EMBL/GenBank/DDBJ whole genome shotgun (WGS) entry which is preliminary data.</text>
</comment>
<protein>
    <submittedName>
        <fullName evidence="3">Thioesterase</fullName>
    </submittedName>
</protein>
<organism evidence="3 4">
    <name type="scientific">Phytoactinopolyspora mesophila</name>
    <dbReference type="NCBI Taxonomy" id="2650750"/>
    <lineage>
        <taxon>Bacteria</taxon>
        <taxon>Bacillati</taxon>
        <taxon>Actinomycetota</taxon>
        <taxon>Actinomycetes</taxon>
        <taxon>Jiangellales</taxon>
        <taxon>Jiangellaceae</taxon>
        <taxon>Phytoactinopolyspora</taxon>
    </lineage>
</organism>
<dbReference type="PANTHER" id="PTHR11487">
    <property type="entry name" value="THIOESTERASE"/>
    <property type="match status" value="1"/>
</dbReference>
<dbReference type="InterPro" id="IPR029058">
    <property type="entry name" value="AB_hydrolase_fold"/>
</dbReference>
<sequence length="245" mass="26413">MTGRLRLYCFPHSGATASVYRPWQTMAGPTTDIRPVDRPGRGLRTREPAAASLSELVEACAREVLADLADDPHVPWMTFGHSFGSVVSLATAAAVAEAGRAPVRAIVSAGLPPAQHSAVDEAAGLDDEALLAQISDIGGTPKSLLGAGPVRDRILRHFREDHAIRSQFSRQRGLRVDIPLSIISARGDTYAPPDRMSAWAEHSTVPSEQVSVDGDHFAVMRDPQPVWAVIHRHITREGQHAHQPG</sequence>
<evidence type="ECO:0000259" key="2">
    <source>
        <dbReference type="Pfam" id="PF00975"/>
    </source>
</evidence>
<dbReference type="PANTHER" id="PTHR11487:SF0">
    <property type="entry name" value="S-ACYL FATTY ACID SYNTHASE THIOESTERASE, MEDIUM CHAIN"/>
    <property type="match status" value="1"/>
</dbReference>
<dbReference type="AlphaFoldDB" id="A0A7K3LXS5"/>
<evidence type="ECO:0000313" key="3">
    <source>
        <dbReference type="EMBL" id="NDL55831.1"/>
    </source>
</evidence>
<evidence type="ECO:0000313" key="4">
    <source>
        <dbReference type="Proteomes" id="UP000460435"/>
    </source>
</evidence>
<reference evidence="3 4" key="1">
    <citation type="submission" date="2019-11" db="EMBL/GenBank/DDBJ databases">
        <authorList>
            <person name="Li X.-J."/>
            <person name="Feng X.-M."/>
        </authorList>
    </citation>
    <scope>NUCLEOTIDE SEQUENCE [LARGE SCALE GENOMIC DNA]</scope>
    <source>
        <strain evidence="3 4">XMNu-373</strain>
    </source>
</reference>
<dbReference type="GO" id="GO:0008610">
    <property type="term" value="P:lipid biosynthetic process"/>
    <property type="evidence" value="ECO:0007669"/>
    <property type="project" value="TreeGrafter"/>
</dbReference>
<feature type="domain" description="Thioesterase" evidence="2">
    <location>
        <begin position="6"/>
        <end position="222"/>
    </location>
</feature>
<dbReference type="RefSeq" id="WP_162448501.1">
    <property type="nucleotide sequence ID" value="NZ_WLZY01000001.1"/>
</dbReference>
<dbReference type="InterPro" id="IPR001031">
    <property type="entry name" value="Thioesterase"/>
</dbReference>
<dbReference type="SUPFAM" id="SSF53474">
    <property type="entry name" value="alpha/beta-Hydrolases"/>
    <property type="match status" value="1"/>
</dbReference>
<dbReference type="Gene3D" id="3.40.50.1820">
    <property type="entry name" value="alpha/beta hydrolase"/>
    <property type="match status" value="1"/>
</dbReference>
<dbReference type="Pfam" id="PF00975">
    <property type="entry name" value="Thioesterase"/>
    <property type="match status" value="1"/>
</dbReference>
<accession>A0A7K3LXS5</accession>
<keyword evidence="4" id="KW-1185">Reference proteome</keyword>
<proteinExistence type="inferred from homology"/>
<name>A0A7K3LXS5_9ACTN</name>
<evidence type="ECO:0000256" key="1">
    <source>
        <dbReference type="ARBA" id="ARBA00007169"/>
    </source>
</evidence>
<comment type="similarity">
    <text evidence="1">Belongs to the thioesterase family.</text>
</comment>
<dbReference type="EMBL" id="WLZY01000001">
    <property type="protein sequence ID" value="NDL55831.1"/>
    <property type="molecule type" value="Genomic_DNA"/>
</dbReference>
<dbReference type="InterPro" id="IPR012223">
    <property type="entry name" value="TEII"/>
</dbReference>
<dbReference type="Proteomes" id="UP000460435">
    <property type="component" value="Unassembled WGS sequence"/>
</dbReference>